<feature type="domain" description="C2H2-type" evidence="1">
    <location>
        <begin position="155"/>
        <end position="185"/>
    </location>
</feature>
<protein>
    <recommendedName>
        <fullName evidence="1">C2H2-type domain-containing protein</fullName>
    </recommendedName>
</protein>
<evidence type="ECO:0000313" key="2">
    <source>
        <dbReference type="EMBL" id="CBY23530.1"/>
    </source>
</evidence>
<proteinExistence type="predicted"/>
<evidence type="ECO:0000259" key="1">
    <source>
        <dbReference type="SMART" id="SM00355"/>
    </source>
</evidence>
<feature type="domain" description="C2H2-type" evidence="1">
    <location>
        <begin position="193"/>
        <end position="216"/>
    </location>
</feature>
<name>E4X150_OIKDI</name>
<dbReference type="SMART" id="SM00355">
    <property type="entry name" value="ZnF_C2H2"/>
    <property type="match status" value="2"/>
</dbReference>
<dbReference type="InterPro" id="IPR013087">
    <property type="entry name" value="Znf_C2H2_type"/>
</dbReference>
<evidence type="ECO:0000313" key="3">
    <source>
        <dbReference type="EMBL" id="CBY33753.1"/>
    </source>
</evidence>
<dbReference type="AlphaFoldDB" id="E4X150"/>
<organism evidence="2 4">
    <name type="scientific">Oikopleura dioica</name>
    <name type="common">Tunicate</name>
    <dbReference type="NCBI Taxonomy" id="34765"/>
    <lineage>
        <taxon>Eukaryota</taxon>
        <taxon>Metazoa</taxon>
        <taxon>Chordata</taxon>
        <taxon>Tunicata</taxon>
        <taxon>Appendicularia</taxon>
        <taxon>Copelata</taxon>
        <taxon>Oikopleuridae</taxon>
        <taxon>Oikopleura</taxon>
    </lineage>
</organism>
<gene>
    <name evidence="2" type="ORF">GSOID_T00015978001</name>
    <name evidence="3" type="ORF">GSOID_T00021698001</name>
</gene>
<evidence type="ECO:0000313" key="4">
    <source>
        <dbReference type="Proteomes" id="UP000001307"/>
    </source>
</evidence>
<dbReference type="EMBL" id="FN654445">
    <property type="protein sequence ID" value="CBY33753.1"/>
    <property type="molecule type" value="Genomic_DNA"/>
</dbReference>
<dbReference type="OrthoDB" id="10372748at2759"/>
<dbReference type="Proteomes" id="UP000001307">
    <property type="component" value="Unassembled WGS sequence"/>
</dbReference>
<keyword evidence="4" id="KW-1185">Reference proteome</keyword>
<dbReference type="Gene3D" id="3.30.160.60">
    <property type="entry name" value="Classic Zinc Finger"/>
    <property type="match status" value="1"/>
</dbReference>
<reference evidence="2 4" key="1">
    <citation type="journal article" date="2010" name="Science">
        <title>Plasticity of animal genome architecture unmasked by rapid evolution of a pelagic tunicate.</title>
        <authorList>
            <person name="Denoeud F."/>
            <person name="Henriet S."/>
            <person name="Mungpakdee S."/>
            <person name="Aury J.M."/>
            <person name="Da Silva C."/>
            <person name="Brinkmann H."/>
            <person name="Mikhaleva J."/>
            <person name="Olsen L.C."/>
            <person name="Jubin C."/>
            <person name="Canestro C."/>
            <person name="Bouquet J.M."/>
            <person name="Danks G."/>
            <person name="Poulain J."/>
            <person name="Campsteijn C."/>
            <person name="Adamski M."/>
            <person name="Cross I."/>
            <person name="Yadetie F."/>
            <person name="Muffato M."/>
            <person name="Louis A."/>
            <person name="Butcher S."/>
            <person name="Tsagkogeorga G."/>
            <person name="Konrad A."/>
            <person name="Singh S."/>
            <person name="Jensen M.F."/>
            <person name="Cong E.H."/>
            <person name="Eikeseth-Otteraa H."/>
            <person name="Noel B."/>
            <person name="Anthouard V."/>
            <person name="Porcel B.M."/>
            <person name="Kachouri-Lafond R."/>
            <person name="Nishino A."/>
            <person name="Ugolini M."/>
            <person name="Chourrout P."/>
            <person name="Nishida H."/>
            <person name="Aasland R."/>
            <person name="Huzurbazar S."/>
            <person name="Westhof E."/>
            <person name="Delsuc F."/>
            <person name="Lehrach H."/>
            <person name="Reinhardt R."/>
            <person name="Weissenbach J."/>
            <person name="Roy S.W."/>
            <person name="Artiguenave F."/>
            <person name="Postlethwait J.H."/>
            <person name="Manak J.R."/>
            <person name="Thompson E.M."/>
            <person name="Jaillon O."/>
            <person name="Du Pasquier L."/>
            <person name="Boudinot P."/>
            <person name="Liberles D.A."/>
            <person name="Volff J.N."/>
            <person name="Philippe H."/>
            <person name="Lenhard B."/>
            <person name="Roest Crollius H."/>
            <person name="Wincker P."/>
            <person name="Chourrout D."/>
        </authorList>
    </citation>
    <scope>NUCLEOTIDE SEQUENCE [LARGE SCALE GENOMIC DNA]</scope>
</reference>
<dbReference type="EMBL" id="FN653021">
    <property type="protein sequence ID" value="CBY23530.1"/>
    <property type="molecule type" value="Genomic_DNA"/>
</dbReference>
<accession>E4X150</accession>
<sequence length="226" mass="26279">MEELDDFQLELQLNGLWEEKSDESVNQELHETGSSFLEVPVHFKPETREKPELSIDDYAHAAISAEKSGRKIRLKRPYSESIWEIDVEQFKTFLDFYGAPVDSAENNQEKIKTIINALTSSVTVDQVSEEDVSFLLPRIRNVETVPKRGKGNGDYKCKICPKLLLHSDCYGLTNKENLKRHYQHHLQHHITRWKCSLCSHTHFRKDTLEQHLKRLHPCEIGEAIEL</sequence>
<dbReference type="Proteomes" id="UP000011014">
    <property type="component" value="Unassembled WGS sequence"/>
</dbReference>